<feature type="region of interest" description="Disordered" evidence="4">
    <location>
        <begin position="469"/>
        <end position="490"/>
    </location>
</feature>
<gene>
    <name evidence="5" type="ORF">Q2T52_02215</name>
</gene>
<evidence type="ECO:0000313" key="6">
    <source>
        <dbReference type="Proteomes" id="UP001169006"/>
    </source>
</evidence>
<evidence type="ECO:0000256" key="1">
    <source>
        <dbReference type="ARBA" id="ARBA00022908"/>
    </source>
</evidence>
<proteinExistence type="predicted"/>
<evidence type="ECO:0008006" key="7">
    <source>
        <dbReference type="Google" id="ProtNLM"/>
    </source>
</evidence>
<evidence type="ECO:0000313" key="5">
    <source>
        <dbReference type="EMBL" id="MDO1580899.1"/>
    </source>
</evidence>
<protein>
    <recommendedName>
        <fullName evidence="7">Integrase</fullName>
    </recommendedName>
</protein>
<name>A0ABT8SR59_9HYPH</name>
<reference evidence="5" key="1">
    <citation type="journal article" date="2015" name="Int. J. Syst. Evol. Microbiol.">
        <title>Rhizobium oryzicola sp. nov., potential plant-growth-promoting endophytic bacteria isolated from rice roots.</title>
        <authorList>
            <person name="Zhang X.X."/>
            <person name="Gao J.S."/>
            <person name="Cao Y.H."/>
            <person name="Sheirdil R.A."/>
            <person name="Wang X.C."/>
            <person name="Zhang L."/>
        </authorList>
    </citation>
    <scope>NUCLEOTIDE SEQUENCE</scope>
    <source>
        <strain evidence="5">05753</strain>
    </source>
</reference>
<dbReference type="SUPFAM" id="SSF56349">
    <property type="entry name" value="DNA breaking-rejoining enzymes"/>
    <property type="match status" value="1"/>
</dbReference>
<evidence type="ECO:0000256" key="3">
    <source>
        <dbReference type="ARBA" id="ARBA00023172"/>
    </source>
</evidence>
<reference evidence="5" key="2">
    <citation type="submission" date="2023-07" db="EMBL/GenBank/DDBJ databases">
        <authorList>
            <person name="Sun H."/>
        </authorList>
    </citation>
    <scope>NUCLEOTIDE SEQUENCE</scope>
    <source>
        <strain evidence="5">05753</strain>
    </source>
</reference>
<dbReference type="RefSeq" id="WP_302075040.1">
    <property type="nucleotide sequence ID" value="NZ_JAUKWQ010000001.1"/>
</dbReference>
<dbReference type="PANTHER" id="PTHR30349">
    <property type="entry name" value="PHAGE INTEGRASE-RELATED"/>
    <property type="match status" value="1"/>
</dbReference>
<evidence type="ECO:0000256" key="4">
    <source>
        <dbReference type="SAM" id="MobiDB-lite"/>
    </source>
</evidence>
<keyword evidence="6" id="KW-1185">Reference proteome</keyword>
<evidence type="ECO:0000256" key="2">
    <source>
        <dbReference type="ARBA" id="ARBA00023125"/>
    </source>
</evidence>
<dbReference type="InterPro" id="IPR011010">
    <property type="entry name" value="DNA_brk_join_enz"/>
</dbReference>
<dbReference type="InterPro" id="IPR050090">
    <property type="entry name" value="Tyrosine_recombinase_XerCD"/>
</dbReference>
<dbReference type="EMBL" id="JAUKWQ010000001">
    <property type="protein sequence ID" value="MDO1580899.1"/>
    <property type="molecule type" value="Genomic_DNA"/>
</dbReference>
<sequence>MAKDMRHLKLRGRRWTYARRVPVWAIPYDRRAPVIREGLGTEDLRVALSERDRRDRRNDRVWDALKLFLKAGGDLDRNRAIDQLETALGLDELDRPGNLREANRLARIADTVYGIDNTPTDDQLKAFERLAPVADGAKETEIRVSELPDVWISRIRTDSFRSKSDSQRRRAEIWPRRAAAVFVDVIGDRLVSRISRKDAQAVYDHWAERLEQKNIRTGARFSTNTANRCLETLNQMLRDYARYAGDLAYESPFKGLRFREETKRAAPYQEDWVRDKILQGEGIQRMALDRRAIFLACVETGCRLGEIVNLLPEHIRLDDEIPHILVTDYDDGGDLRREVKTAASVRAVPLVGVSLAAMRLFPKGFPKDRDNENSVSTAIGKFFRENGLLPPAQAASKASTGRPRPVHSLRHSFKDRLRKAGAGDELIRYIGGWNRRDQEYGAGFDLRTKAEVMRRAALPFSHSILGPQLPRRKATDVSPSEAEALPEGVF</sequence>
<organism evidence="5 6">
    <name type="scientific">Rhizobium oryzicola</name>
    <dbReference type="NCBI Taxonomy" id="1232668"/>
    <lineage>
        <taxon>Bacteria</taxon>
        <taxon>Pseudomonadati</taxon>
        <taxon>Pseudomonadota</taxon>
        <taxon>Alphaproteobacteria</taxon>
        <taxon>Hyphomicrobiales</taxon>
        <taxon>Rhizobiaceae</taxon>
        <taxon>Rhizobium/Agrobacterium group</taxon>
        <taxon>Rhizobium</taxon>
    </lineage>
</organism>
<dbReference type="Proteomes" id="UP001169006">
    <property type="component" value="Unassembled WGS sequence"/>
</dbReference>
<dbReference type="Gene3D" id="1.10.443.10">
    <property type="entry name" value="Intergrase catalytic core"/>
    <property type="match status" value="1"/>
</dbReference>
<dbReference type="Gene3D" id="1.10.150.130">
    <property type="match status" value="1"/>
</dbReference>
<keyword evidence="2" id="KW-0238">DNA-binding</keyword>
<keyword evidence="1" id="KW-0229">DNA integration</keyword>
<keyword evidence="3" id="KW-0233">DNA recombination</keyword>
<dbReference type="PANTHER" id="PTHR30349:SF88">
    <property type="entry name" value="BLL1584 PROTEIN"/>
    <property type="match status" value="1"/>
</dbReference>
<accession>A0ABT8SR59</accession>
<dbReference type="InterPro" id="IPR010998">
    <property type="entry name" value="Integrase_recombinase_N"/>
</dbReference>
<dbReference type="InterPro" id="IPR013762">
    <property type="entry name" value="Integrase-like_cat_sf"/>
</dbReference>
<comment type="caution">
    <text evidence="5">The sequence shown here is derived from an EMBL/GenBank/DDBJ whole genome shotgun (WGS) entry which is preliminary data.</text>
</comment>